<comment type="subcellular location">
    <subcellularLocation>
        <location evidence="1">Nucleus</location>
    </subcellularLocation>
</comment>
<keyword evidence="3" id="KW-0539">Nucleus</keyword>
<evidence type="ECO:0000313" key="6">
    <source>
        <dbReference type="EMBL" id="KAK3923713.1"/>
    </source>
</evidence>
<evidence type="ECO:0000313" key="9">
    <source>
        <dbReference type="Proteomes" id="UP001219518"/>
    </source>
</evidence>
<keyword evidence="2" id="KW-0227">DNA damage</keyword>
<dbReference type="EMBL" id="JAHWGI010001435">
    <property type="protein sequence ID" value="KAK3932339.1"/>
    <property type="molecule type" value="Genomic_DNA"/>
</dbReference>
<evidence type="ECO:0000313" key="7">
    <source>
        <dbReference type="EMBL" id="KAK3932339.1"/>
    </source>
</evidence>
<evidence type="ECO:0000256" key="3">
    <source>
        <dbReference type="ARBA" id="ARBA00023242"/>
    </source>
</evidence>
<dbReference type="Pfam" id="PF08573">
    <property type="entry name" value="SAE2"/>
    <property type="match status" value="1"/>
</dbReference>
<gene>
    <name evidence="6" type="ORF">KUF71_002122</name>
    <name evidence="5" type="ORF">KUF71_006997</name>
    <name evidence="7" type="ORF">KUF71_012412</name>
    <name evidence="8" type="ORF">KUF71_012414</name>
</gene>
<feature type="domain" description="DNA endonuclease activator Ctp1 C-terminal" evidence="4">
    <location>
        <begin position="178"/>
        <end position="204"/>
    </location>
</feature>
<dbReference type="GO" id="GO:0005634">
    <property type="term" value="C:nucleus"/>
    <property type="evidence" value="ECO:0007669"/>
    <property type="project" value="UniProtKB-SubCell"/>
</dbReference>
<protein>
    <submittedName>
        <fullName evidence="7">Protein gamma response 1</fullName>
    </submittedName>
</protein>
<dbReference type="EMBL" id="JAHWGI010001435">
    <property type="protein sequence ID" value="KAK3932341.1"/>
    <property type="molecule type" value="Genomic_DNA"/>
</dbReference>
<reference evidence="7" key="2">
    <citation type="journal article" date="2023" name="BMC Genomics">
        <title>Pest status, molecular evolution, and epigenetic factors derived from the genome assembly of Frankliniella fusca, a thysanopteran phytovirus vector.</title>
        <authorList>
            <person name="Catto M.A."/>
            <person name="Labadie P.E."/>
            <person name="Jacobson A.L."/>
            <person name="Kennedy G.G."/>
            <person name="Srinivasan R."/>
            <person name="Hunt B.G."/>
        </authorList>
    </citation>
    <scope>NUCLEOTIDE SEQUENCE</scope>
    <source>
        <strain evidence="7">PL_HMW_Pooled</strain>
    </source>
</reference>
<dbReference type="EMBL" id="JAHWGI010000726">
    <property type="protein sequence ID" value="KAK3917470.1"/>
    <property type="molecule type" value="Genomic_DNA"/>
</dbReference>
<organism evidence="7 9">
    <name type="scientific">Frankliniella fusca</name>
    <dbReference type="NCBI Taxonomy" id="407009"/>
    <lineage>
        <taxon>Eukaryota</taxon>
        <taxon>Metazoa</taxon>
        <taxon>Ecdysozoa</taxon>
        <taxon>Arthropoda</taxon>
        <taxon>Hexapoda</taxon>
        <taxon>Insecta</taxon>
        <taxon>Pterygota</taxon>
        <taxon>Neoptera</taxon>
        <taxon>Paraneoptera</taxon>
        <taxon>Thysanoptera</taxon>
        <taxon>Terebrantia</taxon>
        <taxon>Thripoidea</taxon>
        <taxon>Thripidae</taxon>
        <taxon>Frankliniella</taxon>
    </lineage>
</organism>
<name>A0AAE1I2W8_9NEOP</name>
<accession>A0AAE1I2W8</accession>
<dbReference type="EMBL" id="JAHWGI010001149">
    <property type="protein sequence ID" value="KAK3923713.1"/>
    <property type="molecule type" value="Genomic_DNA"/>
</dbReference>
<evidence type="ECO:0000313" key="5">
    <source>
        <dbReference type="EMBL" id="KAK3917470.1"/>
    </source>
</evidence>
<sequence>MADLSESHYKNRYLHYKQKFKEMEKIVKRFREVLKTLPMESPIHSDADSSTPVTPVKLESSVQISPILGGGAKRRLTCRKMEMENNNKSDEEDDDMANFEPGSNKWECIELPENDSYDFSPDETEPLERLKRLKKWSGLETSTKTVSTKIRGAERRAMPGQTCWQCNQYYEANNFGTQIRNKVSRHRCNHKRVPSPKGYWDLDL</sequence>
<evidence type="ECO:0000313" key="8">
    <source>
        <dbReference type="EMBL" id="KAK3932341.1"/>
    </source>
</evidence>
<reference evidence="7" key="1">
    <citation type="submission" date="2021-07" db="EMBL/GenBank/DDBJ databases">
        <authorList>
            <person name="Catto M.A."/>
            <person name="Jacobson A."/>
            <person name="Kennedy G."/>
            <person name="Labadie P."/>
            <person name="Hunt B.G."/>
            <person name="Srinivasan R."/>
        </authorList>
    </citation>
    <scope>NUCLEOTIDE SEQUENCE</scope>
    <source>
        <strain evidence="7">PL_HMW_Pooled</strain>
        <tissue evidence="7">Head</tissue>
    </source>
</reference>
<dbReference type="InterPro" id="IPR013882">
    <property type="entry name" value="Ctp1_C"/>
</dbReference>
<keyword evidence="9" id="KW-1185">Reference proteome</keyword>
<evidence type="ECO:0000256" key="1">
    <source>
        <dbReference type="ARBA" id="ARBA00004123"/>
    </source>
</evidence>
<evidence type="ECO:0000256" key="2">
    <source>
        <dbReference type="ARBA" id="ARBA00022763"/>
    </source>
</evidence>
<proteinExistence type="predicted"/>
<dbReference type="AlphaFoldDB" id="A0AAE1I2W8"/>
<dbReference type="GO" id="GO:0006281">
    <property type="term" value="P:DNA repair"/>
    <property type="evidence" value="ECO:0007669"/>
    <property type="project" value="InterPro"/>
</dbReference>
<comment type="caution">
    <text evidence="7">The sequence shown here is derived from an EMBL/GenBank/DDBJ whole genome shotgun (WGS) entry which is preliminary data.</text>
</comment>
<dbReference type="Proteomes" id="UP001219518">
    <property type="component" value="Unassembled WGS sequence"/>
</dbReference>
<evidence type="ECO:0000259" key="4">
    <source>
        <dbReference type="Pfam" id="PF08573"/>
    </source>
</evidence>